<comment type="caution">
    <text evidence="1">The sequence shown here is derived from an EMBL/GenBank/DDBJ whole genome shotgun (WGS) entry which is preliminary data.</text>
</comment>
<sequence>MKLKRYELTPQMRDYDDMKDPGQRNYLPYLMFFHRTDFATQAVNTDRSGFRISTGPGGATASAAGPLPPGPVRILAGGSTALGVGASSDSHTLSSLLWSKYAPSRPWLNFGSYCFTPTQEVLLLTLYRHLLGDIDEIVIFSGINAVVVARLPEWQQGDHGAFFFCGDYFTKMEELREQSRGGSRLFGRRSGSDGGRPTVSTLDDVRRDMPTVIDSAAEMTIRQLDLWRRMAGPDTRISYVLQPMSRWMGKRPAPQEKTLFEENDRMAELGPWDDVYGDIATQEFVEAYAKSLRVGCEQQGVRFFDLNPVVAAAIADQDWLFVDRVHYNDAGHDLVARITAEALELA</sequence>
<proteinExistence type="predicted"/>
<dbReference type="GO" id="GO:0016787">
    <property type="term" value="F:hydrolase activity"/>
    <property type="evidence" value="ECO:0007669"/>
    <property type="project" value="UniProtKB-KW"/>
</dbReference>
<dbReference type="SUPFAM" id="SSF52266">
    <property type="entry name" value="SGNH hydrolase"/>
    <property type="match status" value="1"/>
</dbReference>
<dbReference type="RefSeq" id="WP_212008439.1">
    <property type="nucleotide sequence ID" value="NZ_JAAFYZ010000018.1"/>
</dbReference>
<dbReference type="EMBL" id="JAAFYZ010000018">
    <property type="protein sequence ID" value="MBS2546796.1"/>
    <property type="molecule type" value="Genomic_DNA"/>
</dbReference>
<dbReference type="InterPro" id="IPR036514">
    <property type="entry name" value="SGNH_hydro_sf"/>
</dbReference>
<gene>
    <name evidence="1" type="ORF">KGQ19_07935</name>
</gene>
<name>A0ABS5KL79_9ACTN</name>
<keyword evidence="2" id="KW-1185">Reference proteome</keyword>
<reference evidence="1 2" key="1">
    <citation type="submission" date="2020-02" db="EMBL/GenBank/DDBJ databases">
        <title>Acidophilic actinobacteria isolated from forest soil.</title>
        <authorList>
            <person name="Golinska P."/>
        </authorList>
    </citation>
    <scope>NUCLEOTIDE SEQUENCE [LARGE SCALE GENOMIC DNA]</scope>
    <source>
        <strain evidence="1 2">NL8</strain>
    </source>
</reference>
<evidence type="ECO:0000313" key="1">
    <source>
        <dbReference type="EMBL" id="MBS2546796.1"/>
    </source>
</evidence>
<evidence type="ECO:0000313" key="2">
    <source>
        <dbReference type="Proteomes" id="UP000730482"/>
    </source>
</evidence>
<keyword evidence="1" id="KW-0378">Hydrolase</keyword>
<dbReference type="Gene3D" id="3.40.50.1110">
    <property type="entry name" value="SGNH hydrolase"/>
    <property type="match status" value="1"/>
</dbReference>
<accession>A0ABS5KL79</accession>
<protein>
    <submittedName>
        <fullName evidence="1">SGNH/GDSL hydrolase family protein</fullName>
    </submittedName>
</protein>
<dbReference type="Proteomes" id="UP000730482">
    <property type="component" value="Unassembled WGS sequence"/>
</dbReference>
<organism evidence="1 2">
    <name type="scientific">Catenulispora pinistramenti</name>
    <dbReference type="NCBI Taxonomy" id="2705254"/>
    <lineage>
        <taxon>Bacteria</taxon>
        <taxon>Bacillati</taxon>
        <taxon>Actinomycetota</taxon>
        <taxon>Actinomycetes</taxon>
        <taxon>Catenulisporales</taxon>
        <taxon>Catenulisporaceae</taxon>
        <taxon>Catenulispora</taxon>
    </lineage>
</organism>